<keyword evidence="4" id="KW-0328">Glycosyltransferase</keyword>
<keyword evidence="5" id="KW-0808">Transferase</keyword>
<dbReference type="PANTHER" id="PTHR10462">
    <property type="entry name" value="GLYCOSYLTRANSFERASE-RELATED"/>
    <property type="match status" value="1"/>
</dbReference>
<keyword evidence="8" id="KW-1133">Transmembrane helix</keyword>
<name>A0A811XUM2_NYCPR</name>
<evidence type="ECO:0000313" key="14">
    <source>
        <dbReference type="Proteomes" id="UP000645828"/>
    </source>
</evidence>
<dbReference type="InterPro" id="IPR005076">
    <property type="entry name" value="Glyco_trans_6"/>
</dbReference>
<evidence type="ECO:0000256" key="12">
    <source>
        <dbReference type="PIRSR" id="PIRSR605076-2"/>
    </source>
</evidence>
<dbReference type="Pfam" id="PF03414">
    <property type="entry name" value="Glyco_transf_6"/>
    <property type="match status" value="1"/>
</dbReference>
<keyword evidence="14" id="KW-1185">Reference proteome</keyword>
<evidence type="ECO:0000256" key="1">
    <source>
        <dbReference type="ARBA" id="ARBA00001936"/>
    </source>
</evidence>
<feature type="active site" description="Nucleophile" evidence="11">
    <location>
        <position position="350"/>
    </location>
</feature>
<evidence type="ECO:0000256" key="6">
    <source>
        <dbReference type="ARBA" id="ARBA00022692"/>
    </source>
</evidence>
<dbReference type="CDD" id="cd02515">
    <property type="entry name" value="Glyco_transf_6"/>
    <property type="match status" value="1"/>
</dbReference>
<evidence type="ECO:0000256" key="8">
    <source>
        <dbReference type="ARBA" id="ARBA00022989"/>
    </source>
</evidence>
<evidence type="ECO:0000313" key="13">
    <source>
        <dbReference type="EMBL" id="CAD7667817.1"/>
    </source>
</evidence>
<dbReference type="GO" id="GO:0031982">
    <property type="term" value="C:vesicle"/>
    <property type="evidence" value="ECO:0007669"/>
    <property type="project" value="TreeGrafter"/>
</dbReference>
<keyword evidence="10" id="KW-0325">Glycoprotein</keyword>
<dbReference type="GO" id="GO:0005975">
    <property type="term" value="P:carbohydrate metabolic process"/>
    <property type="evidence" value="ECO:0007669"/>
    <property type="project" value="InterPro"/>
</dbReference>
<feature type="binding site" evidence="12">
    <location>
        <position position="350"/>
    </location>
    <ligand>
        <name>an alpha-L-fucosyl-(1-&gt;2)-beta-D-galactosyl derivative</name>
        <dbReference type="ChEBI" id="CHEBI:140327"/>
    </ligand>
</feature>
<keyword evidence="7" id="KW-0735">Signal-anchor</keyword>
<evidence type="ECO:0000256" key="4">
    <source>
        <dbReference type="ARBA" id="ARBA00022676"/>
    </source>
</evidence>
<comment type="subcellular location">
    <subcellularLocation>
        <location evidence="2">Membrane</location>
        <topology evidence="2">Single-pass type II membrane protein</topology>
    </subcellularLocation>
</comment>
<keyword evidence="9" id="KW-0472">Membrane</keyword>
<comment type="cofactor">
    <cofactor evidence="1">
        <name>Mn(2+)</name>
        <dbReference type="ChEBI" id="CHEBI:29035"/>
    </cofactor>
</comment>
<evidence type="ECO:0000256" key="2">
    <source>
        <dbReference type="ARBA" id="ARBA00004606"/>
    </source>
</evidence>
<comment type="similarity">
    <text evidence="3">Belongs to the glycosyltransferase 6 family.</text>
</comment>
<protein>
    <submittedName>
        <fullName evidence="13">(raccoon dog) hypothetical protein</fullName>
    </submittedName>
</protein>
<keyword evidence="6" id="KW-0812">Transmembrane</keyword>
<reference evidence="13" key="1">
    <citation type="submission" date="2020-12" db="EMBL/GenBank/DDBJ databases">
        <authorList>
            <consortium name="Molecular Ecology Group"/>
        </authorList>
    </citation>
    <scope>NUCLEOTIDE SEQUENCE</scope>
    <source>
        <strain evidence="13">TBG_1078</strain>
    </source>
</reference>
<dbReference type="GO" id="GO:0005794">
    <property type="term" value="C:Golgi apparatus"/>
    <property type="evidence" value="ECO:0007669"/>
    <property type="project" value="TreeGrafter"/>
</dbReference>
<evidence type="ECO:0000256" key="9">
    <source>
        <dbReference type="ARBA" id="ARBA00023136"/>
    </source>
</evidence>
<organism evidence="13 14">
    <name type="scientific">Nyctereutes procyonoides</name>
    <name type="common">Raccoon dog</name>
    <name type="synonym">Canis procyonoides</name>
    <dbReference type="NCBI Taxonomy" id="34880"/>
    <lineage>
        <taxon>Eukaryota</taxon>
        <taxon>Metazoa</taxon>
        <taxon>Chordata</taxon>
        <taxon>Craniata</taxon>
        <taxon>Vertebrata</taxon>
        <taxon>Euteleostomi</taxon>
        <taxon>Mammalia</taxon>
        <taxon>Eutheria</taxon>
        <taxon>Laurasiatheria</taxon>
        <taxon>Carnivora</taxon>
        <taxon>Caniformia</taxon>
        <taxon>Canidae</taxon>
        <taxon>Nyctereutes</taxon>
    </lineage>
</organism>
<dbReference type="GO" id="GO:0016758">
    <property type="term" value="F:hexosyltransferase activity"/>
    <property type="evidence" value="ECO:0007669"/>
    <property type="project" value="InterPro"/>
</dbReference>
<dbReference type="PANTHER" id="PTHR10462:SF27">
    <property type="entry name" value="GLYCOSYLTRANSFERASE 6 DOMAIN-CONTAINING PROTEIN 1-RELATED"/>
    <property type="match status" value="1"/>
</dbReference>
<sequence>MDSAPPHPGRPILYFLNGTKSCHPASPRCPCRQLHHCDWDFASCIIKGPADVTTSEQGTVSSLWLYRDPETECLGNTPLVSHSAPSQEEMHSKRKMLLLISCVLYFLFIKYHFRDEVELRLSDWFNPRKRPDVVTTTDWLAPVIWEGTFNRRVLEEYYRGQDLTIGLAVLATGRIADQYLELFMQSANKHFMTGYRVIFYIMVDAMCRLPNLEPGPLQTFQVFTIREGSREDFHLMHMKNLASHILGHIQDEVDFLFSMTANRVFQNDFGVETLGTSVAQLHAWWYFKDIKDFPYERRFRSAACILLGEGDFYYDGSVVGGTPLEILDFIQEYLEGMIHDKENGLNSTYERYLNKYFFTHKPTKLLSPEYSWDTALQLPAQIWLVKAAQCSHMCLRT</sequence>
<dbReference type="EMBL" id="CAJHUB010000649">
    <property type="protein sequence ID" value="CAD7667817.1"/>
    <property type="molecule type" value="Genomic_DNA"/>
</dbReference>
<evidence type="ECO:0000256" key="5">
    <source>
        <dbReference type="ARBA" id="ARBA00022679"/>
    </source>
</evidence>
<dbReference type="GO" id="GO:0016020">
    <property type="term" value="C:membrane"/>
    <property type="evidence" value="ECO:0007669"/>
    <property type="project" value="UniProtKB-SubCell"/>
</dbReference>
<comment type="caution">
    <text evidence="13">The sequence shown here is derived from an EMBL/GenBank/DDBJ whole genome shotgun (WGS) entry which is preliminary data.</text>
</comment>
<dbReference type="Gene3D" id="3.90.550.10">
    <property type="entry name" value="Spore Coat Polysaccharide Biosynthesis Protein SpsA, Chain A"/>
    <property type="match status" value="1"/>
</dbReference>
<proteinExistence type="inferred from homology"/>
<evidence type="ECO:0000256" key="10">
    <source>
        <dbReference type="ARBA" id="ARBA00023180"/>
    </source>
</evidence>
<feature type="binding site" evidence="12">
    <location>
        <position position="373"/>
    </location>
    <ligand>
        <name>an alpha-L-fucosyl-(1-&gt;2)-beta-D-galactosyl derivative</name>
        <dbReference type="ChEBI" id="CHEBI:140327"/>
    </ligand>
</feature>
<dbReference type="SUPFAM" id="SSF53448">
    <property type="entry name" value="Nucleotide-diphospho-sugar transferases"/>
    <property type="match status" value="1"/>
</dbReference>
<feature type="binding site" evidence="12">
    <location>
        <position position="282"/>
    </location>
    <ligand>
        <name>an alpha-L-fucosyl-(1-&gt;2)-beta-D-galactosyl derivative</name>
        <dbReference type="ChEBI" id="CHEBI:140327"/>
    </ligand>
</feature>
<evidence type="ECO:0000256" key="11">
    <source>
        <dbReference type="PIRSR" id="PIRSR605076-1"/>
    </source>
</evidence>
<gene>
    <name evidence="13" type="ORF">NYPRO_LOCUS1102</name>
</gene>
<dbReference type="AlphaFoldDB" id="A0A811XUM2"/>
<dbReference type="Proteomes" id="UP000645828">
    <property type="component" value="Unassembled WGS sequence"/>
</dbReference>
<dbReference type="InterPro" id="IPR029044">
    <property type="entry name" value="Nucleotide-diphossugar_trans"/>
</dbReference>
<evidence type="ECO:0000256" key="7">
    <source>
        <dbReference type="ARBA" id="ARBA00022968"/>
    </source>
</evidence>
<dbReference type="FunFam" id="3.90.550.10:FF:000022">
    <property type="entry name" value="Histo-blood group ABO system transferase"/>
    <property type="match status" value="1"/>
</dbReference>
<evidence type="ECO:0000256" key="3">
    <source>
        <dbReference type="ARBA" id="ARBA00010413"/>
    </source>
</evidence>
<accession>A0A811XUM2</accession>